<evidence type="ECO:0000313" key="2">
    <source>
        <dbReference type="Proteomes" id="UP001292252"/>
    </source>
</evidence>
<organism evidence="1 2">
    <name type="scientific">Bacillus thuringiensis</name>
    <dbReference type="NCBI Taxonomy" id="1428"/>
    <lineage>
        <taxon>Bacteria</taxon>
        <taxon>Bacillati</taxon>
        <taxon>Bacillota</taxon>
        <taxon>Bacilli</taxon>
        <taxon>Bacillales</taxon>
        <taxon>Bacillaceae</taxon>
        <taxon>Bacillus</taxon>
        <taxon>Bacillus cereus group</taxon>
    </lineage>
</organism>
<gene>
    <name evidence="1" type="ORF">U2F49_27170</name>
</gene>
<reference evidence="1" key="1">
    <citation type="submission" date="2023-12" db="EMBL/GenBank/DDBJ databases">
        <title>Genome sequence of Bacillus thuringiensis strain SS10.</title>
        <authorList>
            <person name="Rouis S."/>
        </authorList>
    </citation>
    <scope>NUCLEOTIDE SEQUENCE</scope>
    <source>
        <strain evidence="1">SS10</strain>
    </source>
</reference>
<comment type="caution">
    <text evidence="1">The sequence shown here is derived from an EMBL/GenBank/DDBJ whole genome shotgun (WGS) entry which is preliminary data.</text>
</comment>
<dbReference type="EMBL" id="JAXOTW010000022">
    <property type="protein sequence ID" value="MDZ5479849.1"/>
    <property type="molecule type" value="Genomic_DNA"/>
</dbReference>
<evidence type="ECO:0000313" key="1">
    <source>
        <dbReference type="EMBL" id="MDZ5479849.1"/>
    </source>
</evidence>
<dbReference type="AlphaFoldDB" id="A0AAW9JMQ0"/>
<name>A0AAW9JMQ0_BACTU</name>
<sequence>MAMPNLNSSPTYRWATPFTRLRKENSFGKFVKIFKSMIKRRKLSYILDFSAILNIYGVKIKKKPNITIKEFNENKEELLMKDDPKIITKVIPVPRKIDLKETEFVIISNDFNCKF</sequence>
<protein>
    <submittedName>
        <fullName evidence="1">Uncharacterized protein</fullName>
    </submittedName>
</protein>
<dbReference type="RefSeq" id="WP_153881764.1">
    <property type="nucleotide sequence ID" value="NZ_JAXOTW010000022.1"/>
</dbReference>
<accession>A0AAW9JMQ0</accession>
<dbReference type="Proteomes" id="UP001292252">
    <property type="component" value="Unassembled WGS sequence"/>
</dbReference>
<proteinExistence type="predicted"/>